<protein>
    <submittedName>
        <fullName evidence="1">Uncharacterized protein</fullName>
    </submittedName>
</protein>
<name>A0A445ME82_ENSVE</name>
<gene>
    <name evidence="1" type="ORF">BHM03_00014756</name>
</gene>
<accession>A0A445ME82</accession>
<proteinExistence type="predicted"/>
<reference evidence="1" key="1">
    <citation type="journal article" date="2018" name="Data Brief">
        <title>Genome sequence data from 17 accessions of Ensete ventricosum, a staple food crop for millions in Ethiopia.</title>
        <authorList>
            <person name="Yemataw Z."/>
            <person name="Muzemil S."/>
            <person name="Ambachew D."/>
            <person name="Tripathi L."/>
            <person name="Tesfaye K."/>
            <person name="Chala A."/>
            <person name="Farbos A."/>
            <person name="O'Neill P."/>
            <person name="Moore K."/>
            <person name="Grant M."/>
            <person name="Studholme D.J."/>
        </authorList>
    </citation>
    <scope>NUCLEOTIDE SEQUENCE [LARGE SCALE GENOMIC DNA]</scope>
    <source>
        <tissue evidence="1">Leaf</tissue>
    </source>
</reference>
<evidence type="ECO:0000313" key="1">
    <source>
        <dbReference type="EMBL" id="RZR72582.1"/>
    </source>
</evidence>
<dbReference type="EMBL" id="KV875718">
    <property type="protein sequence ID" value="RZR72582.1"/>
    <property type="molecule type" value="Genomic_DNA"/>
</dbReference>
<sequence length="256" mass="29480">MATTRDCEVSFSFLSKDEQPNQTSWRCRTTKGIREWTWWMVWKDGRKATGAEGRRRWTEFGSRSVKVYLRRLHPRGREEKLEGRWVATSTWGRTTRTWWMFWTRGDGNNGSEGEEETMDSVWIKKFKLKLHVLTICSFHVYNQFPKFLYVVHVGVLFAEAEVSSRLGSTCMRRSIYMVSMFEPGLDVSFGRSLLACPRSVDSPVPRPDSCILYQEGGPDYSSPGDILYYLLKEESVQSCLMCAGAGVESYVVVLLG</sequence>
<dbReference type="AlphaFoldDB" id="A0A445ME82"/>
<organism evidence="1">
    <name type="scientific">Ensete ventricosum</name>
    <name type="common">Abyssinian banana</name>
    <name type="synonym">Musa ensete</name>
    <dbReference type="NCBI Taxonomy" id="4639"/>
    <lineage>
        <taxon>Eukaryota</taxon>
        <taxon>Viridiplantae</taxon>
        <taxon>Streptophyta</taxon>
        <taxon>Embryophyta</taxon>
        <taxon>Tracheophyta</taxon>
        <taxon>Spermatophyta</taxon>
        <taxon>Magnoliopsida</taxon>
        <taxon>Liliopsida</taxon>
        <taxon>Zingiberales</taxon>
        <taxon>Musaceae</taxon>
        <taxon>Ensete</taxon>
    </lineage>
</organism>
<dbReference type="Proteomes" id="UP000290560">
    <property type="component" value="Unassembled WGS sequence"/>
</dbReference>